<evidence type="ECO:0000256" key="9">
    <source>
        <dbReference type="ARBA" id="ARBA00022838"/>
    </source>
</evidence>
<keyword evidence="8" id="KW-0498">Mitosis</keyword>
<feature type="domain" description="TOG" evidence="15">
    <location>
        <begin position="270"/>
        <end position="508"/>
    </location>
</feature>
<evidence type="ECO:0000256" key="3">
    <source>
        <dbReference type="ARBA" id="ARBA00004647"/>
    </source>
</evidence>
<dbReference type="InterPro" id="IPR045110">
    <property type="entry name" value="XMAP215"/>
</dbReference>
<gene>
    <name evidence="17" type="primary">LOC118413895</name>
</gene>
<dbReference type="FunFam" id="1.25.10.10:FF:000068">
    <property type="entry name" value="cytoskeleton-associated protein 5 isoform X1"/>
    <property type="match status" value="1"/>
</dbReference>
<accession>A0A9J7L028</accession>
<feature type="region of interest" description="Disordered" evidence="14">
    <location>
        <begin position="801"/>
        <end position="842"/>
    </location>
</feature>
<keyword evidence="12" id="KW-0137">Centromere</keyword>
<dbReference type="FunFam" id="1.25.10.10:FF:000063">
    <property type="entry name" value="Putative cytoskeleton-associated protein 5"/>
    <property type="match status" value="1"/>
</dbReference>
<evidence type="ECO:0000256" key="4">
    <source>
        <dbReference type="ARBA" id="ARBA00022454"/>
    </source>
</evidence>
<proteinExistence type="inferred from homology"/>
<dbReference type="GO" id="GO:0000922">
    <property type="term" value="C:spindle pole"/>
    <property type="evidence" value="ECO:0000318"/>
    <property type="project" value="GO_Central"/>
</dbReference>
<keyword evidence="9" id="KW-0995">Kinetochore</keyword>
<feature type="domain" description="TOG" evidence="15">
    <location>
        <begin position="580"/>
        <end position="810"/>
    </location>
</feature>
<dbReference type="Proteomes" id="UP000001554">
    <property type="component" value="Chromosome 4"/>
</dbReference>
<feature type="compositionally biased region" description="Basic and acidic residues" evidence="14">
    <location>
        <begin position="509"/>
        <end position="520"/>
    </location>
</feature>
<keyword evidence="6" id="KW-0132">Cell division</keyword>
<sequence>MADDESEWRKLPTDDKCVHKVWKARLAGYEEATKLFQKQTNEKSPEFSKYLGLLKKFVTDNNAIAQEKGLEAVLAFVENAADAKKTAGEVIPGIVTKVLNARPKTKEKGMEICMMYIEIERQDIVQEEIMKGFTNKQPKVVAACIQVLTEGLRCFGNKILPIKPVVKTLPPLLEHKDKTVREEAKQLSLEIYRWIGPAFVTALQGVKPVVMKELEEEWEKLPKKPARQTRFLRSQQDLRAKMEAEEDGEEEEDEGGDDDSEAQAEIDPYELLDPVEILSKVPKDFQESMESKKWQIRKEALDALHKLCQNPKLEAGDYGDIVRILIKTVGKDSNVMLVTVAGNCMTGLANGLRKKFSPYAVQCIKVILEKFKEKKVNVVTSLREAIDAIFLTTTLQAFSEDYLAALDNKNPSIKAETALFLTRCLKRSTPAQVPKAILKPMCASLVTRTGDTAPDVREAAFEAIGTAMRLVGEKPIAQFLAELDQIKMGKIKDYSEKAEIIGGGKKPKPKEPAAAKEAPKKSGGPPSAWRKGAPGGPPKAAASQRPSTAPAKSKGGAGKGKGKKGATSSVSDKPEFQETALSDEEVAEKAGELFSAETLKQLESANWKERLAGMEDFAQAVKTMEPKTLPCQVIIKTIAKKGWKESNFQVLIAKFQLVKYVVENGKISHGVAKVCLTGLVEKVGDIKAGTVAKEALTALAEATALDYVSQGGVEMVFKQKNPKNQAETLNWLNQAIKDFGLKVSVKPFIQHLKTALAATNPAIRTAGINLIGVLSMYMGAQLRIFFEDEKPALLQQIDAEIEKMSGEKPPAPTRGLRKKSEGEEGGDEEGEEEEDQAAAINIEDLVPRTDVSERMRPELMNELGDKNWKVRKEALEKVSGILEEAKFITPSLGDLPSALKARLGDSNKILVINTLTICTTIATAMGPNIRQHVCVIGPGILQTLGDSKEHVRQAGLAALNAVVEQTGITPFMENEMMSDALRSTSPMLKIELFGWLAVKLMTVKTCPPDLINCLPMLYASLEDRNADVRKNAQAAVVPFMYHLGYEKMNRAVGKLSASSKTNVSAILEKARGEVPAKPSKKGKGKASSPPSDEGGSGSSAETRRPKTAPAKSKREEDSGSAKEAKQAEPAPKSGRPKSGIAKANANKGGMAGSKKKGSNQSLADEDTGPPLMLNNEKKQRIKDEKTLKVLKWNFSSPESDHIEQLQKQLTTCVSKTVYTQFFHSDFKRHLAAMDTLIAAVKDQQEETVAQLDLLLKWITLRFFDTNTTVNMKALEYLTILFNTLAENEYRLLDIEANSFLPYLVIKVGDSKDVIRRDVRAILKIITKVYPASKIFPFLMDGVRSKNAKQRAECIEELGCLIEGYGLNVCQPTSAKALKEIATQIGDRDNSVRNATLNTLVQAYAICGEQLFKFVGRLTEKDQSMLEERIKRSGVLAKQAAGNRPTTAPPKISPGGMEDGNGDAKPGSKEEKAISFYRAYLTQLKQLHRQAQQGRPQTAPYKREFTLDLETIEGDEVTVSEPVLVDTENTVRELLEDPVNLPETRMRPPSPSMALLGNTTSSSSAVDYVISQVASSEVLTSVQALAQLDAVIQDEEKYEAITDHVDQLLIATLLQLRMAMSKHNDSYDSPEAQDIIKTYRCVLATLIALFQNLTLASQASKDILRDLFSVLITLLLDEHLPHYGDGPQVIRSVNVLVVKVIEKSDLTNCLTALIKLLHGCVASETSSPKFTDLTMKCIWKTTKMFPDVMSDASMDINMDKVLLDLHNFMKAFPTVSWKDRPSDMPLRTIKTVLHLLAMIKGNKIFSHMTLIDNPQDSEVEGYLKRVLKSSKGKSSAGQNKPKHNEQMNGTAEKEEAENMPEESSKPTPRKMNPRTNDMLAEIFKKIGNKENTKEGLADLYDFKKKHPEADITPFMKRTSQFFQNYIERGLKNIELEREGKIQPGSAVSHTDNQFQNGDNLPLAESFGSLDNRVSMDTDTATSKVIQETMSSATSYRERLKILRQRCGLENSAGDGPLPHAPPVSSQHVDRSKTAKDYPDVVPSPSESQLDLPPSILSGPPMDVPQPASISANVDDLKRRLERIKKSQSQNS</sequence>
<comment type="similarity">
    <text evidence="13">Belongs to the TOG/XMAP215 family.</text>
</comment>
<evidence type="ECO:0000256" key="13">
    <source>
        <dbReference type="ARBA" id="ARBA00025722"/>
    </source>
</evidence>
<dbReference type="GO" id="GO:0007052">
    <property type="term" value="P:mitotic spindle organization"/>
    <property type="evidence" value="ECO:0000318"/>
    <property type="project" value="GO_Central"/>
</dbReference>
<dbReference type="GO" id="GO:0046785">
    <property type="term" value="P:microtubule polymerization"/>
    <property type="evidence" value="ECO:0000318"/>
    <property type="project" value="GO_Central"/>
</dbReference>
<reference evidence="17" key="2">
    <citation type="submission" date="2025-08" db="UniProtKB">
        <authorList>
            <consortium name="RefSeq"/>
        </authorList>
    </citation>
    <scope>IDENTIFICATION</scope>
    <source>
        <strain evidence="17">S238N-H82</strain>
        <tissue evidence="17">Testes</tissue>
    </source>
</reference>
<dbReference type="InterPro" id="IPR034085">
    <property type="entry name" value="TOG"/>
</dbReference>
<dbReference type="FunFam" id="1.25.10.10:FF:000052">
    <property type="entry name" value="Cytoskeleton associated protein 5"/>
    <property type="match status" value="1"/>
</dbReference>
<evidence type="ECO:0000256" key="12">
    <source>
        <dbReference type="ARBA" id="ARBA00023328"/>
    </source>
</evidence>
<dbReference type="GO" id="GO:0051298">
    <property type="term" value="P:centrosome duplication"/>
    <property type="evidence" value="ECO:0000318"/>
    <property type="project" value="GO_Central"/>
</dbReference>
<dbReference type="RefSeq" id="XP_035673392.1">
    <property type="nucleotide sequence ID" value="XM_035817499.1"/>
</dbReference>
<dbReference type="GO" id="GO:0051010">
    <property type="term" value="F:microtubule plus-end binding"/>
    <property type="evidence" value="ECO:0007669"/>
    <property type="project" value="InterPro"/>
</dbReference>
<keyword evidence="10" id="KW-0206">Cytoskeleton</keyword>
<dbReference type="FunFam" id="1.25.10.10:FF:000019">
    <property type="entry name" value="Cytoskeleton-associated protein 5"/>
    <property type="match status" value="1"/>
</dbReference>
<dbReference type="InterPro" id="IPR048491">
    <property type="entry name" value="XMAP215_CLASP_TOG"/>
</dbReference>
<dbReference type="GO" id="GO:0030951">
    <property type="term" value="P:establishment or maintenance of microtubule cytoskeleton polarity"/>
    <property type="evidence" value="ECO:0000318"/>
    <property type="project" value="GO_Central"/>
</dbReference>
<evidence type="ECO:0000256" key="10">
    <source>
        <dbReference type="ARBA" id="ARBA00023212"/>
    </source>
</evidence>
<evidence type="ECO:0000313" key="17">
    <source>
        <dbReference type="RefSeq" id="XP_035673392.1"/>
    </source>
</evidence>
<dbReference type="SUPFAM" id="SSF48371">
    <property type="entry name" value="ARM repeat"/>
    <property type="match status" value="2"/>
</dbReference>
<dbReference type="GeneID" id="118413895"/>
<dbReference type="OMA" id="NWKERKE"/>
<dbReference type="GO" id="GO:0005813">
    <property type="term" value="C:centrosome"/>
    <property type="evidence" value="ECO:0000318"/>
    <property type="project" value="GO_Central"/>
</dbReference>
<organism evidence="16 17">
    <name type="scientific">Branchiostoma floridae</name>
    <name type="common">Florida lancelet</name>
    <name type="synonym">Amphioxus</name>
    <dbReference type="NCBI Taxonomy" id="7739"/>
    <lineage>
        <taxon>Eukaryota</taxon>
        <taxon>Metazoa</taxon>
        <taxon>Chordata</taxon>
        <taxon>Cephalochordata</taxon>
        <taxon>Leptocardii</taxon>
        <taxon>Amphioxiformes</taxon>
        <taxon>Branchiostomatidae</taxon>
        <taxon>Branchiostoma</taxon>
    </lineage>
</organism>
<dbReference type="PANTHER" id="PTHR12609">
    <property type="entry name" value="MICROTUBULE ASSOCIATED PROTEIN XMAP215"/>
    <property type="match status" value="1"/>
</dbReference>
<name>A0A9J7L028_BRAFL</name>
<feature type="region of interest" description="Disordered" evidence="14">
    <location>
        <begin position="1828"/>
        <end position="1874"/>
    </location>
</feature>
<feature type="compositionally biased region" description="Acidic residues" evidence="14">
    <location>
        <begin position="823"/>
        <end position="836"/>
    </location>
</feature>
<dbReference type="FunFam" id="1.25.10.10:FF:000050">
    <property type="entry name" value="Cytoskeleton-associated protein 5 isoform X1"/>
    <property type="match status" value="1"/>
</dbReference>
<feature type="region of interest" description="Disordered" evidence="14">
    <location>
        <begin position="1068"/>
        <end position="1180"/>
    </location>
</feature>
<keyword evidence="7" id="KW-0677">Repeat</keyword>
<dbReference type="GO" id="GO:0051301">
    <property type="term" value="P:cell division"/>
    <property type="evidence" value="ECO:0007669"/>
    <property type="project" value="UniProtKB-KW"/>
</dbReference>
<evidence type="ECO:0000256" key="1">
    <source>
        <dbReference type="ARBA" id="ARBA00004300"/>
    </source>
</evidence>
<evidence type="ECO:0000256" key="6">
    <source>
        <dbReference type="ARBA" id="ARBA00022618"/>
    </source>
</evidence>
<evidence type="ECO:0000256" key="7">
    <source>
        <dbReference type="ARBA" id="ARBA00022737"/>
    </source>
</evidence>
<evidence type="ECO:0000256" key="14">
    <source>
        <dbReference type="SAM" id="MobiDB-lite"/>
    </source>
</evidence>
<feature type="compositionally biased region" description="Low complexity" evidence="14">
    <location>
        <begin position="1127"/>
        <end position="1148"/>
    </location>
</feature>
<evidence type="ECO:0000259" key="15">
    <source>
        <dbReference type="SMART" id="SM01349"/>
    </source>
</evidence>
<dbReference type="OrthoDB" id="205662at2759"/>
<feature type="region of interest" description="Disordered" evidence="14">
    <location>
        <begin position="1435"/>
        <end position="1468"/>
    </location>
</feature>
<evidence type="ECO:0000256" key="2">
    <source>
        <dbReference type="ARBA" id="ARBA00004629"/>
    </source>
</evidence>
<dbReference type="Gene3D" id="1.25.10.10">
    <property type="entry name" value="Leucine-rich Repeat Variant"/>
    <property type="match status" value="5"/>
</dbReference>
<comment type="subcellular location">
    <subcellularLocation>
        <location evidence="2">Chromosome</location>
        <location evidence="2">Centromere</location>
        <location evidence="2">Kinetochore</location>
    </subcellularLocation>
    <subcellularLocation>
        <location evidence="1">Cytoplasm</location>
        <location evidence="1">Cytoskeleton</location>
        <location evidence="1">Microtubule organizing center</location>
        <location evidence="1">Centrosome</location>
    </subcellularLocation>
    <subcellularLocation>
        <location evidence="3">Cytoplasm</location>
        <location evidence="3">Cytoskeleton</location>
        <location evidence="3">Spindle pole</location>
    </subcellularLocation>
</comment>
<dbReference type="KEGG" id="bfo:118413895"/>
<dbReference type="GO" id="GO:0000776">
    <property type="term" value="C:kinetochore"/>
    <property type="evidence" value="ECO:0000318"/>
    <property type="project" value="GO_Central"/>
</dbReference>
<keyword evidence="11" id="KW-0131">Cell cycle</keyword>
<reference evidence="16" key="1">
    <citation type="journal article" date="2020" name="Nat. Ecol. Evol.">
        <title>Deeply conserved synteny resolves early events in vertebrate evolution.</title>
        <authorList>
            <person name="Simakov O."/>
            <person name="Marletaz F."/>
            <person name="Yue J.X."/>
            <person name="O'Connell B."/>
            <person name="Jenkins J."/>
            <person name="Brandt A."/>
            <person name="Calef R."/>
            <person name="Tung C.H."/>
            <person name="Huang T.K."/>
            <person name="Schmutz J."/>
            <person name="Satoh N."/>
            <person name="Yu J.K."/>
            <person name="Putnam N.H."/>
            <person name="Green R.E."/>
            <person name="Rokhsar D.S."/>
        </authorList>
    </citation>
    <scope>NUCLEOTIDE SEQUENCE [LARGE SCALE GENOMIC DNA]</scope>
    <source>
        <strain evidence="16">S238N-H82</strain>
    </source>
</reference>
<feature type="region of interest" description="Disordered" evidence="14">
    <location>
        <begin position="232"/>
        <end position="262"/>
    </location>
</feature>
<feature type="compositionally biased region" description="Acidic residues" evidence="14">
    <location>
        <begin position="244"/>
        <end position="262"/>
    </location>
</feature>
<feature type="region of interest" description="Disordered" evidence="14">
    <location>
        <begin position="501"/>
        <end position="582"/>
    </location>
</feature>
<dbReference type="GO" id="GO:0008017">
    <property type="term" value="F:microtubule binding"/>
    <property type="evidence" value="ECO:0000318"/>
    <property type="project" value="GO_Central"/>
</dbReference>
<evidence type="ECO:0000256" key="5">
    <source>
        <dbReference type="ARBA" id="ARBA00022490"/>
    </source>
</evidence>
<dbReference type="InterPro" id="IPR016024">
    <property type="entry name" value="ARM-type_fold"/>
</dbReference>
<dbReference type="SMART" id="SM01349">
    <property type="entry name" value="TOG"/>
    <property type="match status" value="5"/>
</dbReference>
<feature type="compositionally biased region" description="Low complexity" evidence="14">
    <location>
        <begin position="538"/>
        <end position="554"/>
    </location>
</feature>
<feature type="region of interest" description="Disordered" evidence="14">
    <location>
        <begin position="2009"/>
        <end position="2070"/>
    </location>
</feature>
<dbReference type="Pfam" id="PF21041">
    <property type="entry name" value="XMAP215_CLASP_TOG"/>
    <property type="match status" value="4"/>
</dbReference>
<evidence type="ECO:0000256" key="11">
    <source>
        <dbReference type="ARBA" id="ARBA00023306"/>
    </source>
</evidence>
<feature type="compositionally biased region" description="Basic and acidic residues" evidence="14">
    <location>
        <begin position="1112"/>
        <end position="1126"/>
    </location>
</feature>
<protein>
    <submittedName>
        <fullName evidence="17">Cytoskeleton-associated protein 5-like isoform X1</fullName>
    </submittedName>
</protein>
<keyword evidence="5" id="KW-0963">Cytoplasm</keyword>
<dbReference type="GO" id="GO:0061863">
    <property type="term" value="F:microtubule plus end polymerase"/>
    <property type="evidence" value="ECO:0000318"/>
    <property type="project" value="GO_Central"/>
</dbReference>
<evidence type="ECO:0000313" key="16">
    <source>
        <dbReference type="Proteomes" id="UP000001554"/>
    </source>
</evidence>
<feature type="domain" description="TOG" evidence="15">
    <location>
        <begin position="1"/>
        <end position="226"/>
    </location>
</feature>
<keyword evidence="16" id="KW-1185">Reference proteome</keyword>
<feature type="domain" description="TOG" evidence="15">
    <location>
        <begin position="1200"/>
        <end position="1438"/>
    </location>
</feature>
<dbReference type="InterPro" id="IPR011989">
    <property type="entry name" value="ARM-like"/>
</dbReference>
<keyword evidence="4" id="KW-0158">Chromosome</keyword>
<evidence type="ECO:0000256" key="8">
    <source>
        <dbReference type="ARBA" id="ARBA00022776"/>
    </source>
</evidence>
<feature type="domain" description="TOG" evidence="15">
    <location>
        <begin position="844"/>
        <end position="1076"/>
    </location>
</feature>
<feature type="compositionally biased region" description="Basic and acidic residues" evidence="14">
    <location>
        <begin position="2026"/>
        <end position="2037"/>
    </location>
</feature>